<dbReference type="Gene3D" id="3.40.50.720">
    <property type="entry name" value="NAD(P)-binding Rossmann-like Domain"/>
    <property type="match status" value="1"/>
</dbReference>
<gene>
    <name evidence="4" type="ORF">NLU13_5734</name>
</gene>
<dbReference type="InterPro" id="IPR008030">
    <property type="entry name" value="NmrA-like"/>
</dbReference>
<evidence type="ECO:0000313" key="5">
    <source>
        <dbReference type="Proteomes" id="UP001175261"/>
    </source>
</evidence>
<dbReference type="PANTHER" id="PTHR47706:SF9">
    <property type="entry name" value="NMRA-LIKE DOMAIN-CONTAINING PROTEIN-RELATED"/>
    <property type="match status" value="1"/>
</dbReference>
<name>A0AA39L7X5_SARSR</name>
<dbReference type="GO" id="GO:0016491">
    <property type="term" value="F:oxidoreductase activity"/>
    <property type="evidence" value="ECO:0007669"/>
    <property type="project" value="UniProtKB-KW"/>
</dbReference>
<proteinExistence type="predicted"/>
<keyword evidence="1" id="KW-0521">NADP</keyword>
<organism evidence="4 5">
    <name type="scientific">Sarocladium strictum</name>
    <name type="common">Black bundle disease fungus</name>
    <name type="synonym">Acremonium strictum</name>
    <dbReference type="NCBI Taxonomy" id="5046"/>
    <lineage>
        <taxon>Eukaryota</taxon>
        <taxon>Fungi</taxon>
        <taxon>Dikarya</taxon>
        <taxon>Ascomycota</taxon>
        <taxon>Pezizomycotina</taxon>
        <taxon>Sordariomycetes</taxon>
        <taxon>Hypocreomycetidae</taxon>
        <taxon>Hypocreales</taxon>
        <taxon>Sarocladiaceae</taxon>
        <taxon>Sarocladium</taxon>
    </lineage>
</organism>
<dbReference type="InterPro" id="IPR036291">
    <property type="entry name" value="NAD(P)-bd_dom_sf"/>
</dbReference>
<evidence type="ECO:0000256" key="1">
    <source>
        <dbReference type="ARBA" id="ARBA00022857"/>
    </source>
</evidence>
<dbReference type="EMBL" id="JAPDFR010000004">
    <property type="protein sequence ID" value="KAK0387422.1"/>
    <property type="molecule type" value="Genomic_DNA"/>
</dbReference>
<dbReference type="PANTHER" id="PTHR47706">
    <property type="entry name" value="NMRA-LIKE FAMILY PROTEIN"/>
    <property type="match status" value="1"/>
</dbReference>
<keyword evidence="5" id="KW-1185">Reference proteome</keyword>
<sequence>MSPKLRVAIGGASGQTGLNIVTALLAESAKFKIIALVRPESVDKEVFVDLQQRGVAIRAVAFTDLPAVVAALEGVDIVISCLAVEQKEVEIGLIHAAKQAEVGRCVPSFFATVCPPRGVQSVRDAKEDLLDHIRRLYLPYTVIDVGWWYQLSVPLVPSGKLNDLVSAPAMSLAGQGDTQNAFTDNRDIGKYVARIIADERTINKHVFVYNEVSTQEAIWSKVEELMDESIPRKYVSSTYSTLGPRPFSGQGNSLWQADEARHLTSCVRVAPL</sequence>
<evidence type="ECO:0000259" key="3">
    <source>
        <dbReference type="Pfam" id="PF05368"/>
    </source>
</evidence>
<dbReference type="Gene3D" id="3.90.25.10">
    <property type="entry name" value="UDP-galactose 4-epimerase, domain 1"/>
    <property type="match status" value="1"/>
</dbReference>
<evidence type="ECO:0000256" key="2">
    <source>
        <dbReference type="ARBA" id="ARBA00023002"/>
    </source>
</evidence>
<dbReference type="Pfam" id="PF05368">
    <property type="entry name" value="NmrA"/>
    <property type="match status" value="1"/>
</dbReference>
<dbReference type="InterPro" id="IPR051609">
    <property type="entry name" value="NmrA/Isoflavone_reductase-like"/>
</dbReference>
<keyword evidence="2" id="KW-0560">Oxidoreductase</keyword>
<reference evidence="4" key="1">
    <citation type="submission" date="2022-10" db="EMBL/GenBank/DDBJ databases">
        <title>Determination and structural analysis of whole genome sequence of Sarocladium strictum F4-1.</title>
        <authorList>
            <person name="Hu L."/>
            <person name="Jiang Y."/>
        </authorList>
    </citation>
    <scope>NUCLEOTIDE SEQUENCE</scope>
    <source>
        <strain evidence="4">F4-1</strain>
    </source>
</reference>
<dbReference type="SUPFAM" id="SSF51735">
    <property type="entry name" value="NAD(P)-binding Rossmann-fold domains"/>
    <property type="match status" value="1"/>
</dbReference>
<comment type="caution">
    <text evidence="4">The sequence shown here is derived from an EMBL/GenBank/DDBJ whole genome shotgun (WGS) entry which is preliminary data.</text>
</comment>
<feature type="domain" description="NmrA-like" evidence="3">
    <location>
        <begin position="4"/>
        <end position="233"/>
    </location>
</feature>
<dbReference type="Proteomes" id="UP001175261">
    <property type="component" value="Unassembled WGS sequence"/>
</dbReference>
<protein>
    <recommendedName>
        <fullName evidence="3">NmrA-like domain-containing protein</fullName>
    </recommendedName>
</protein>
<dbReference type="AlphaFoldDB" id="A0AA39L7X5"/>
<evidence type="ECO:0000313" key="4">
    <source>
        <dbReference type="EMBL" id="KAK0387422.1"/>
    </source>
</evidence>
<accession>A0AA39L7X5</accession>